<gene>
    <name evidence="2" type="ORF">K1Y72_18285</name>
</gene>
<name>A0ABS7FV97_9ACTN</name>
<evidence type="ECO:0000313" key="3">
    <source>
        <dbReference type="Proteomes" id="UP000774570"/>
    </source>
</evidence>
<evidence type="ECO:0000259" key="1">
    <source>
        <dbReference type="Pfam" id="PF04149"/>
    </source>
</evidence>
<dbReference type="Pfam" id="PF04149">
    <property type="entry name" value="DUF397"/>
    <property type="match status" value="1"/>
</dbReference>
<feature type="domain" description="DUF397" evidence="1">
    <location>
        <begin position="3"/>
        <end position="38"/>
    </location>
</feature>
<reference evidence="2 3" key="1">
    <citation type="submission" date="2021-07" db="EMBL/GenBank/DDBJ databases">
        <title>Actinomadura sp. PM05-2 isolated from lichen.</title>
        <authorList>
            <person name="Somphong A."/>
            <person name="Phongsopitanun W."/>
            <person name="Tanasupawat S."/>
            <person name="Peongsungnone V."/>
        </authorList>
    </citation>
    <scope>NUCLEOTIDE SEQUENCE [LARGE SCALE GENOMIC DNA]</scope>
    <source>
        <strain evidence="2 3">PM05-2</strain>
    </source>
</reference>
<comment type="caution">
    <text evidence="2">The sequence shown here is derived from an EMBL/GenBank/DDBJ whole genome shotgun (WGS) entry which is preliminary data.</text>
</comment>
<proteinExistence type="predicted"/>
<evidence type="ECO:0000313" key="2">
    <source>
        <dbReference type="EMBL" id="MBW8484337.1"/>
    </source>
</evidence>
<dbReference type="EMBL" id="JAIBOA010000011">
    <property type="protein sequence ID" value="MBW8484337.1"/>
    <property type="molecule type" value="Genomic_DNA"/>
</dbReference>
<sequence length="40" mass="4175">MELAGLGRIVALRDSKAPDAGHLTLTRATLATLLTTLKAN</sequence>
<organism evidence="2 3">
    <name type="scientific">Actinomadura parmotrematis</name>
    <dbReference type="NCBI Taxonomy" id="2864039"/>
    <lineage>
        <taxon>Bacteria</taxon>
        <taxon>Bacillati</taxon>
        <taxon>Actinomycetota</taxon>
        <taxon>Actinomycetes</taxon>
        <taxon>Streptosporangiales</taxon>
        <taxon>Thermomonosporaceae</taxon>
        <taxon>Actinomadura</taxon>
    </lineage>
</organism>
<keyword evidence="3" id="KW-1185">Reference proteome</keyword>
<dbReference type="InterPro" id="IPR007278">
    <property type="entry name" value="DUF397"/>
</dbReference>
<protein>
    <submittedName>
        <fullName evidence="2">DUF397 domain-containing protein</fullName>
    </submittedName>
</protein>
<dbReference type="Proteomes" id="UP000774570">
    <property type="component" value="Unassembled WGS sequence"/>
</dbReference>
<accession>A0ABS7FV97</accession>